<name>A0ABW3S4C5_9BACL</name>
<keyword evidence="2" id="KW-1185">Reference proteome</keyword>
<evidence type="ECO:0000313" key="2">
    <source>
        <dbReference type="Proteomes" id="UP001597262"/>
    </source>
</evidence>
<organism evidence="1 2">
    <name type="scientific">Paenibacillus puldeungensis</name>
    <dbReference type="NCBI Taxonomy" id="696536"/>
    <lineage>
        <taxon>Bacteria</taxon>
        <taxon>Bacillati</taxon>
        <taxon>Bacillota</taxon>
        <taxon>Bacilli</taxon>
        <taxon>Bacillales</taxon>
        <taxon>Paenibacillaceae</taxon>
        <taxon>Paenibacillus</taxon>
    </lineage>
</organism>
<evidence type="ECO:0000313" key="1">
    <source>
        <dbReference type="EMBL" id="MFD1179647.1"/>
    </source>
</evidence>
<proteinExistence type="predicted"/>
<gene>
    <name evidence="1" type="ORF">ACFQ3W_25570</name>
</gene>
<sequence length="110" mass="12742">MLGKDGLTNNDQIQEIKRRLSKTKKTLEENDLPMTSAVKDREYLISEVERLQEIVEAQGKVIESYQRIEKDMESDYVQVLELIKKNELCTHMRKTGTYKLAESALSHLKG</sequence>
<dbReference type="Proteomes" id="UP001597262">
    <property type="component" value="Unassembled WGS sequence"/>
</dbReference>
<protein>
    <submittedName>
        <fullName evidence="1">Uncharacterized protein</fullName>
    </submittedName>
</protein>
<reference evidence="2" key="1">
    <citation type="journal article" date="2019" name="Int. J. Syst. Evol. Microbiol.">
        <title>The Global Catalogue of Microorganisms (GCM) 10K type strain sequencing project: providing services to taxonomists for standard genome sequencing and annotation.</title>
        <authorList>
            <consortium name="The Broad Institute Genomics Platform"/>
            <consortium name="The Broad Institute Genome Sequencing Center for Infectious Disease"/>
            <person name="Wu L."/>
            <person name="Ma J."/>
        </authorList>
    </citation>
    <scope>NUCLEOTIDE SEQUENCE [LARGE SCALE GENOMIC DNA]</scope>
    <source>
        <strain evidence="2">CCUG 59189</strain>
    </source>
</reference>
<dbReference type="EMBL" id="JBHTLM010000037">
    <property type="protein sequence ID" value="MFD1179647.1"/>
    <property type="molecule type" value="Genomic_DNA"/>
</dbReference>
<accession>A0ABW3S4C5</accession>
<dbReference type="RefSeq" id="WP_379322069.1">
    <property type="nucleotide sequence ID" value="NZ_JBHTLM010000037.1"/>
</dbReference>
<comment type="caution">
    <text evidence="1">The sequence shown here is derived from an EMBL/GenBank/DDBJ whole genome shotgun (WGS) entry which is preliminary data.</text>
</comment>